<reference evidence="2" key="1">
    <citation type="submission" date="2018-09" db="EMBL/GenBank/DDBJ databases">
        <authorList>
            <person name="Song Y.Q."/>
        </authorList>
    </citation>
    <scope>NUCLEOTIDE SEQUENCE</scope>
    <source>
        <tissue evidence="2">Antenna or genitals</tissue>
    </source>
</reference>
<dbReference type="InterPro" id="IPR010562">
    <property type="entry name" value="Haemolymph_juvenile_hormone-bd"/>
</dbReference>
<dbReference type="SMART" id="SM00700">
    <property type="entry name" value="JHBP"/>
    <property type="match status" value="1"/>
</dbReference>
<feature type="signal peptide" evidence="1">
    <location>
        <begin position="1"/>
        <end position="20"/>
    </location>
</feature>
<accession>A0A4D6Q9A2</accession>
<dbReference type="AlphaFoldDB" id="A0A4D6Q9A2"/>
<dbReference type="GO" id="GO:0005615">
    <property type="term" value="C:extracellular space"/>
    <property type="evidence" value="ECO:0007669"/>
    <property type="project" value="TreeGrafter"/>
</dbReference>
<feature type="chain" id="PRO_5020027397" evidence="1">
    <location>
        <begin position="21"/>
        <end position="242"/>
    </location>
</feature>
<evidence type="ECO:0000256" key="1">
    <source>
        <dbReference type="SAM" id="SignalP"/>
    </source>
</evidence>
<protein>
    <submittedName>
        <fullName evidence="2">Odorant binding protein</fullName>
    </submittedName>
</protein>
<organism evidence="2">
    <name type="scientific">Athetis dissimilis</name>
    <name type="common">Moth</name>
    <name type="synonym">Proxenus dissimilis</name>
    <dbReference type="NCBI Taxonomy" id="1737331"/>
    <lineage>
        <taxon>Eukaryota</taxon>
        <taxon>Metazoa</taxon>
        <taxon>Ecdysozoa</taxon>
        <taxon>Arthropoda</taxon>
        <taxon>Hexapoda</taxon>
        <taxon>Insecta</taxon>
        <taxon>Pterygota</taxon>
        <taxon>Neoptera</taxon>
        <taxon>Endopterygota</taxon>
        <taxon>Lepidoptera</taxon>
        <taxon>Glossata</taxon>
        <taxon>Ditrysia</taxon>
        <taxon>Noctuoidea</taxon>
        <taxon>Noctuidae</taxon>
        <taxon>Noctuinae</taxon>
        <taxon>Athetis</taxon>
    </lineage>
</organism>
<sequence length="242" mass="26781">MVARLLIIASVACFVNLANAIEPFPGFKKCKSSDSDCILENAIKGVSSFGDGIPELGVRRLDPDFFDKVDASSPNLKFILSDITLTGLKSCKPTKVTRDAAKSQIFLILQCALKLDGNYELDGNVLILKIKGKGKIHVYLRNIVNTVTLDYVIKEGKDGQKHLRIKKFDHTYKLNEKSDVVFEGLFQDNDVLSQAADDLIKNNGNEIVEEIGGGMFTAAVTRIVENFNKFFGKLPYEDISID</sequence>
<evidence type="ECO:0000313" key="2">
    <source>
        <dbReference type="EMBL" id="QCF41924.1"/>
    </source>
</evidence>
<proteinExistence type="evidence at transcript level"/>
<name>A0A4D6Q9A2_ATHDI</name>
<dbReference type="PANTHER" id="PTHR11008">
    <property type="entry name" value="PROTEIN TAKEOUT-LIKE PROTEIN"/>
    <property type="match status" value="1"/>
</dbReference>
<dbReference type="Gene3D" id="3.15.10.30">
    <property type="entry name" value="Haemolymph juvenile hormone binding protein"/>
    <property type="match status" value="1"/>
</dbReference>
<dbReference type="Pfam" id="PF06585">
    <property type="entry name" value="JHBP"/>
    <property type="match status" value="1"/>
</dbReference>
<dbReference type="PANTHER" id="PTHR11008:SF32">
    <property type="entry name" value="CIRCADIAN CLOCK-CONTROLLED PROTEIN DAYWAKE-RELATED"/>
    <property type="match status" value="1"/>
</dbReference>
<gene>
    <name evidence="2" type="primary">OBP5</name>
</gene>
<dbReference type="InterPro" id="IPR038606">
    <property type="entry name" value="To_sf"/>
</dbReference>
<keyword evidence="1" id="KW-0732">Signal</keyword>
<dbReference type="EMBL" id="MH900293">
    <property type="protein sequence ID" value="QCF41924.1"/>
    <property type="molecule type" value="mRNA"/>
</dbReference>